<comment type="subcellular location">
    <subcellularLocation>
        <location evidence="3 19">Cytoplasm</location>
    </subcellularLocation>
</comment>
<keyword evidence="12 19" id="KW-0133">Cell shape</keyword>
<evidence type="ECO:0000256" key="14">
    <source>
        <dbReference type="ARBA" id="ARBA00023002"/>
    </source>
</evidence>
<comment type="catalytic activity">
    <reaction evidence="18 19">
        <text>UDP-N-acetyl-alpha-D-muramate + NADP(+) = UDP-N-acetyl-3-O-(1-carboxyvinyl)-alpha-D-glucosamine + NADPH + H(+)</text>
        <dbReference type="Rhea" id="RHEA:12248"/>
        <dbReference type="ChEBI" id="CHEBI:15378"/>
        <dbReference type="ChEBI" id="CHEBI:57783"/>
        <dbReference type="ChEBI" id="CHEBI:58349"/>
        <dbReference type="ChEBI" id="CHEBI:68483"/>
        <dbReference type="ChEBI" id="CHEBI:70757"/>
        <dbReference type="EC" id="1.3.1.98"/>
    </reaction>
</comment>
<keyword evidence="7 19" id="KW-0963">Cytoplasm</keyword>
<evidence type="ECO:0000256" key="15">
    <source>
        <dbReference type="ARBA" id="ARBA00023306"/>
    </source>
</evidence>
<dbReference type="InterPro" id="IPR011601">
    <property type="entry name" value="MurB_C"/>
</dbReference>
<keyword evidence="10 19" id="KW-0274">FAD</keyword>
<evidence type="ECO:0000256" key="18">
    <source>
        <dbReference type="ARBA" id="ARBA00048914"/>
    </source>
</evidence>
<dbReference type="InterPro" id="IPR016169">
    <property type="entry name" value="FAD-bd_PCMH_sub2"/>
</dbReference>
<dbReference type="Gene3D" id="3.90.78.10">
    <property type="entry name" value="UDP-N-acetylenolpyruvoylglucosamine reductase, C-terminal domain"/>
    <property type="match status" value="1"/>
</dbReference>
<dbReference type="GO" id="GO:0071555">
    <property type="term" value="P:cell wall organization"/>
    <property type="evidence" value="ECO:0007669"/>
    <property type="project" value="UniProtKB-KW"/>
</dbReference>
<dbReference type="Gene3D" id="3.30.43.10">
    <property type="entry name" value="Uridine Diphospho-n-acetylenolpyruvylglucosamine Reductase, domain 2"/>
    <property type="match status" value="1"/>
</dbReference>
<dbReference type="Pfam" id="PF01565">
    <property type="entry name" value="FAD_binding_4"/>
    <property type="match status" value="1"/>
</dbReference>
<name>A0AA49GJS6_9BACT</name>
<comment type="pathway">
    <text evidence="4 19">Cell wall biogenesis; peptidoglycan biosynthesis.</text>
</comment>
<dbReference type="PROSITE" id="PS51387">
    <property type="entry name" value="FAD_PCMH"/>
    <property type="match status" value="1"/>
</dbReference>
<dbReference type="EC" id="1.3.1.98" evidence="5 19"/>
<keyword evidence="15 19" id="KW-0131">Cell cycle</keyword>
<reference evidence="21" key="1">
    <citation type="journal article" date="2023" name="Comput. Struct. Biotechnol. J.">
        <title>Discovery of a novel marine Bacteroidetes with a rich repertoire of carbohydrate-active enzymes.</title>
        <authorList>
            <person name="Chen B."/>
            <person name="Liu G."/>
            <person name="Chen Q."/>
            <person name="Wang H."/>
            <person name="Liu L."/>
            <person name="Tang K."/>
        </authorList>
    </citation>
    <scope>NUCLEOTIDE SEQUENCE</scope>
    <source>
        <strain evidence="21">TK19036</strain>
    </source>
</reference>
<evidence type="ECO:0000256" key="19">
    <source>
        <dbReference type="HAMAP-Rule" id="MF_00037"/>
    </source>
</evidence>
<feature type="active site" description="Proton donor" evidence="19">
    <location>
        <position position="242"/>
    </location>
</feature>
<keyword evidence="11 19" id="KW-0521">NADP</keyword>
<accession>A0AA49GJS6</accession>
<dbReference type="NCBIfam" id="NF000755">
    <property type="entry name" value="PRK00046.1"/>
    <property type="match status" value="1"/>
</dbReference>
<dbReference type="PANTHER" id="PTHR21071">
    <property type="entry name" value="UDP-N-ACETYLENOLPYRUVOYLGLUCOSAMINE REDUCTASE"/>
    <property type="match status" value="1"/>
</dbReference>
<evidence type="ECO:0000256" key="12">
    <source>
        <dbReference type="ARBA" id="ARBA00022960"/>
    </source>
</evidence>
<protein>
    <recommendedName>
        <fullName evidence="6 19">UDP-N-acetylenolpyruvoylglucosamine reductase</fullName>
        <ecNumber evidence="5 19">1.3.1.98</ecNumber>
    </recommendedName>
    <alternativeName>
        <fullName evidence="17 19">UDP-N-acetylmuramate dehydrogenase</fullName>
    </alternativeName>
</protein>
<dbReference type="HAMAP" id="MF_00037">
    <property type="entry name" value="MurB"/>
    <property type="match status" value="1"/>
</dbReference>
<organism evidence="21">
    <name type="scientific">Roseihalotalea indica</name>
    <dbReference type="NCBI Taxonomy" id="2867963"/>
    <lineage>
        <taxon>Bacteria</taxon>
        <taxon>Pseudomonadati</taxon>
        <taxon>Bacteroidota</taxon>
        <taxon>Cytophagia</taxon>
        <taxon>Cytophagales</taxon>
        <taxon>Catalimonadaceae</taxon>
        <taxon>Roseihalotalea</taxon>
    </lineage>
</organism>
<keyword evidence="9 19" id="KW-0285">Flavoprotein</keyword>
<dbReference type="GO" id="GO:0008762">
    <property type="term" value="F:UDP-N-acetylmuramate dehydrogenase activity"/>
    <property type="evidence" value="ECO:0007669"/>
    <property type="project" value="UniProtKB-UniRule"/>
</dbReference>
<evidence type="ECO:0000256" key="11">
    <source>
        <dbReference type="ARBA" id="ARBA00022857"/>
    </source>
</evidence>
<comment type="function">
    <text evidence="2 19">Cell wall formation.</text>
</comment>
<reference evidence="21" key="2">
    <citation type="journal article" date="2024" name="Antonie Van Leeuwenhoek">
        <title>Roseihalotalea indica gen. nov., sp. nov., a halophilic Bacteroidetes from mesopelagic Southwest Indian Ocean with higher carbohydrate metabolic potential.</title>
        <authorList>
            <person name="Chen B."/>
            <person name="Zhang M."/>
            <person name="Lin D."/>
            <person name="Ye J."/>
            <person name="Tang K."/>
        </authorList>
    </citation>
    <scope>NUCLEOTIDE SEQUENCE</scope>
    <source>
        <strain evidence="21">TK19036</strain>
    </source>
</reference>
<dbReference type="GO" id="GO:0008360">
    <property type="term" value="P:regulation of cell shape"/>
    <property type="evidence" value="ECO:0007669"/>
    <property type="project" value="UniProtKB-KW"/>
</dbReference>
<feature type="active site" evidence="19">
    <location>
        <position position="164"/>
    </location>
</feature>
<dbReference type="InterPro" id="IPR036635">
    <property type="entry name" value="MurB_C_sf"/>
</dbReference>
<dbReference type="InterPro" id="IPR016167">
    <property type="entry name" value="FAD-bd_PCMH_sub1"/>
</dbReference>
<evidence type="ECO:0000256" key="16">
    <source>
        <dbReference type="ARBA" id="ARBA00023316"/>
    </source>
</evidence>
<evidence type="ECO:0000256" key="8">
    <source>
        <dbReference type="ARBA" id="ARBA00022618"/>
    </source>
</evidence>
<feature type="domain" description="FAD-binding PCMH-type" evidence="20">
    <location>
        <begin position="17"/>
        <end position="188"/>
    </location>
</feature>
<evidence type="ECO:0000259" key="20">
    <source>
        <dbReference type="PROSITE" id="PS51387"/>
    </source>
</evidence>
<evidence type="ECO:0000256" key="4">
    <source>
        <dbReference type="ARBA" id="ARBA00004752"/>
    </source>
</evidence>
<keyword evidence="16 19" id="KW-0961">Cell wall biogenesis/degradation</keyword>
<dbReference type="InterPro" id="IPR006094">
    <property type="entry name" value="Oxid_FAD_bind_N"/>
</dbReference>
<dbReference type="GO" id="GO:0005829">
    <property type="term" value="C:cytosol"/>
    <property type="evidence" value="ECO:0007669"/>
    <property type="project" value="TreeGrafter"/>
</dbReference>
<feature type="active site" evidence="19">
    <location>
        <position position="338"/>
    </location>
</feature>
<dbReference type="GO" id="GO:0009252">
    <property type="term" value="P:peptidoglycan biosynthetic process"/>
    <property type="evidence" value="ECO:0007669"/>
    <property type="project" value="UniProtKB-UniRule"/>
</dbReference>
<gene>
    <name evidence="19 21" type="primary">murB</name>
    <name evidence="21" type="ORF">K4G66_23545</name>
</gene>
<evidence type="ECO:0000256" key="1">
    <source>
        <dbReference type="ARBA" id="ARBA00001974"/>
    </source>
</evidence>
<keyword evidence="13 19" id="KW-0573">Peptidoglycan synthesis</keyword>
<keyword evidence="8 19" id="KW-0132">Cell division</keyword>
<comment type="similarity">
    <text evidence="19">Belongs to the MurB family.</text>
</comment>
<dbReference type="GO" id="GO:0051301">
    <property type="term" value="P:cell division"/>
    <property type="evidence" value="ECO:0007669"/>
    <property type="project" value="UniProtKB-KW"/>
</dbReference>
<dbReference type="PANTHER" id="PTHR21071:SF4">
    <property type="entry name" value="UDP-N-ACETYLENOLPYRUVOYLGLUCOSAMINE REDUCTASE"/>
    <property type="match status" value="1"/>
</dbReference>
<dbReference type="Gene3D" id="3.30.465.10">
    <property type="match status" value="1"/>
</dbReference>
<evidence type="ECO:0000256" key="5">
    <source>
        <dbReference type="ARBA" id="ARBA00012518"/>
    </source>
</evidence>
<dbReference type="SUPFAM" id="SSF56176">
    <property type="entry name" value="FAD-binding/transporter-associated domain-like"/>
    <property type="match status" value="1"/>
</dbReference>
<evidence type="ECO:0000256" key="3">
    <source>
        <dbReference type="ARBA" id="ARBA00004496"/>
    </source>
</evidence>
<dbReference type="NCBIfam" id="NF010478">
    <property type="entry name" value="PRK13903.1"/>
    <property type="match status" value="1"/>
</dbReference>
<evidence type="ECO:0000256" key="9">
    <source>
        <dbReference type="ARBA" id="ARBA00022630"/>
    </source>
</evidence>
<dbReference type="NCBIfam" id="TIGR00179">
    <property type="entry name" value="murB"/>
    <property type="match status" value="1"/>
</dbReference>
<evidence type="ECO:0000256" key="13">
    <source>
        <dbReference type="ARBA" id="ARBA00022984"/>
    </source>
</evidence>
<evidence type="ECO:0000256" key="2">
    <source>
        <dbReference type="ARBA" id="ARBA00003921"/>
    </source>
</evidence>
<evidence type="ECO:0000313" key="21">
    <source>
        <dbReference type="EMBL" id="WKN35353.1"/>
    </source>
</evidence>
<dbReference type="GO" id="GO:0071949">
    <property type="term" value="F:FAD binding"/>
    <property type="evidence" value="ECO:0007669"/>
    <property type="project" value="InterPro"/>
</dbReference>
<evidence type="ECO:0000256" key="10">
    <source>
        <dbReference type="ARBA" id="ARBA00022827"/>
    </source>
</evidence>
<comment type="cofactor">
    <cofactor evidence="1 19">
        <name>FAD</name>
        <dbReference type="ChEBI" id="CHEBI:57692"/>
    </cofactor>
</comment>
<dbReference type="EMBL" id="CP120682">
    <property type="protein sequence ID" value="WKN35353.1"/>
    <property type="molecule type" value="Genomic_DNA"/>
</dbReference>
<dbReference type="InterPro" id="IPR003170">
    <property type="entry name" value="MurB"/>
</dbReference>
<evidence type="ECO:0000256" key="7">
    <source>
        <dbReference type="ARBA" id="ARBA00022490"/>
    </source>
</evidence>
<dbReference type="InterPro" id="IPR016166">
    <property type="entry name" value="FAD-bd_PCMH"/>
</dbReference>
<evidence type="ECO:0000256" key="6">
    <source>
        <dbReference type="ARBA" id="ARBA00015188"/>
    </source>
</evidence>
<keyword evidence="14 19" id="KW-0560">Oxidoreductase</keyword>
<proteinExistence type="inferred from homology"/>
<evidence type="ECO:0000256" key="17">
    <source>
        <dbReference type="ARBA" id="ARBA00031026"/>
    </source>
</evidence>
<sequence>MNIESEVSLKAYNTFGIEATARHFVQINSVEELQEVLRSKQWQNTPKLIVGGGSNLLFTRHFDGLVIKMSIQGIEVIEENEESVWVRSGAGENWHELVMYCIEHGWGGVENLSLIPGTVGAAPMQNIGAYGVEIKDVFESLEAINSTTGDLRVFTGEECKFGYRESVFKNIYKGQYIITSVVFKLSKRPVINTSYGAIESTLIQRLGEDALKQANIRDVSEAVMHIRRSKLPDPSLIGNAGSFFKNPIITQAQFEKLKQAYPSVPNYPLSDQEVKIPAGWLIEQAGWKGKRFGSVGVHEQQALVLVNHGGATGESVKKLALDIQASVKEKFGVEIEPEVNMI</sequence>
<dbReference type="Pfam" id="PF02873">
    <property type="entry name" value="MurB_C"/>
    <property type="match status" value="1"/>
</dbReference>
<dbReference type="SUPFAM" id="SSF56194">
    <property type="entry name" value="Uridine diphospho-N-Acetylenolpyruvylglucosamine reductase, MurB, C-terminal domain"/>
    <property type="match status" value="1"/>
</dbReference>
<dbReference type="InterPro" id="IPR036318">
    <property type="entry name" value="FAD-bd_PCMH-like_sf"/>
</dbReference>
<dbReference type="AlphaFoldDB" id="A0AA49GJS6"/>